<reference evidence="2" key="1">
    <citation type="submission" date="2023-03" db="EMBL/GenBank/DDBJ databases">
        <title>Emydomyces testavorans Genome Sequence.</title>
        <authorList>
            <person name="Hoyer L."/>
        </authorList>
    </citation>
    <scope>NUCLEOTIDE SEQUENCE</scope>
    <source>
        <strain evidence="2">16-2883</strain>
    </source>
</reference>
<protein>
    <submittedName>
        <fullName evidence="2">Uncharacterized protein</fullName>
    </submittedName>
</protein>
<accession>A0AAF0DKP2</accession>
<feature type="region of interest" description="Disordered" evidence="1">
    <location>
        <begin position="280"/>
        <end position="309"/>
    </location>
</feature>
<proteinExistence type="predicted"/>
<evidence type="ECO:0000313" key="2">
    <source>
        <dbReference type="EMBL" id="WEW60549.1"/>
    </source>
</evidence>
<dbReference type="Proteomes" id="UP001219355">
    <property type="component" value="Chromosome 4"/>
</dbReference>
<dbReference type="AlphaFoldDB" id="A0AAF0DKP2"/>
<evidence type="ECO:0000256" key="1">
    <source>
        <dbReference type="SAM" id="MobiDB-lite"/>
    </source>
</evidence>
<dbReference type="EMBL" id="CP120630">
    <property type="protein sequence ID" value="WEW60549.1"/>
    <property type="molecule type" value="Genomic_DNA"/>
</dbReference>
<keyword evidence="3" id="KW-1185">Reference proteome</keyword>
<gene>
    <name evidence="2" type="ORF">PRK78_006036</name>
</gene>
<evidence type="ECO:0000313" key="3">
    <source>
        <dbReference type="Proteomes" id="UP001219355"/>
    </source>
</evidence>
<name>A0AAF0DKP2_9EURO</name>
<organism evidence="2 3">
    <name type="scientific">Emydomyces testavorans</name>
    <dbReference type="NCBI Taxonomy" id="2070801"/>
    <lineage>
        <taxon>Eukaryota</taxon>
        <taxon>Fungi</taxon>
        <taxon>Dikarya</taxon>
        <taxon>Ascomycota</taxon>
        <taxon>Pezizomycotina</taxon>
        <taxon>Eurotiomycetes</taxon>
        <taxon>Eurotiomycetidae</taxon>
        <taxon>Onygenales</taxon>
        <taxon>Nannizziopsiaceae</taxon>
        <taxon>Emydomyces</taxon>
    </lineage>
</organism>
<feature type="region of interest" description="Disordered" evidence="1">
    <location>
        <begin position="334"/>
        <end position="365"/>
    </location>
</feature>
<feature type="compositionally biased region" description="Basic residues" evidence="1">
    <location>
        <begin position="298"/>
        <end position="309"/>
    </location>
</feature>
<feature type="compositionally biased region" description="Acidic residues" evidence="1">
    <location>
        <begin position="345"/>
        <end position="358"/>
    </location>
</feature>
<feature type="region of interest" description="Disordered" evidence="1">
    <location>
        <begin position="422"/>
        <end position="452"/>
    </location>
</feature>
<sequence>MVKLLKSWIRLPLGMRALKWASSLVKYVAGKLVQYSAAFASYIKCGPGQKPLGGRPLSILAISVMCALGLEYGGQYLDSIWVPKGKEKKDDFPFTVVTTPRTISEHEPEPLPPLINKGEDGGDVGDSAYHSGFSSSPSSELSSPCMESISENTGFEATVMDPLPFEINSDGLYDIPEDLEPFPETDFTLEIPQETIDLKRWIESPAKCEPKALVTEPFTPPNQIIVVKEYPSSEQRRFRGSDISQDGESDFALQAERDRNIPQKPFYYDSQGSIIEYDKEGMGETEDEVSGSTDSKSKRNRKNRPRPINHFRYFDPENISCCYLPFEPVPFKGFTDQLRPGTPSDESEGDDEEFEEELSLSPSPCLDAEGNRVPFDEKLCWRSWNFETETKIFESIANLSGGRGKDRFSQLVWNSLDATDNSFKQETRNDSGSLGDVGDCGSYADGDVKTDH</sequence>